<organism evidence="1 2">
    <name type="scientific">Candidatus Harrisonbacteria bacterium CG10_big_fil_rev_8_21_14_0_10_49_15</name>
    <dbReference type="NCBI Taxonomy" id="1974587"/>
    <lineage>
        <taxon>Bacteria</taxon>
        <taxon>Candidatus Harrisoniibacteriota</taxon>
    </lineage>
</organism>
<dbReference type="InterPro" id="IPR030807">
    <property type="entry name" value="Methyltran_NanM"/>
</dbReference>
<gene>
    <name evidence="1" type="ORF">COU11_01390</name>
</gene>
<evidence type="ECO:0000313" key="1">
    <source>
        <dbReference type="EMBL" id="PIR87264.1"/>
    </source>
</evidence>
<evidence type="ECO:0008006" key="3">
    <source>
        <dbReference type="Google" id="ProtNLM"/>
    </source>
</evidence>
<dbReference type="Proteomes" id="UP000229526">
    <property type="component" value="Unassembled WGS sequence"/>
</dbReference>
<sequence>MIFRWEFAMMGNIMLVLKRISAVVREGGAPLFFKKVFMRFIVRSDKNFFFHLMPKGHPVGALKLITLSPEKKDVIIAERIMTAFHKAFAEEQSNARERKYVDAWDDNRNEYQDELIKILHSHNPESLVDYLSSMHRRKSTYGVSGNITEYRRLQRNSYLRKKEVAGIKDVLVSFAEALGVLPYETVVPHVAKKNIYENSDFLVGEIENKLGIKIAPPEVEGGLFKLGLKSGSFDHRDMWSLYLAWRIKNFVSTEGSIGEIGGGLGKAALYSSRFGLRDYSIFDLPIMNVMTAWHLIKALPNEKVVLYGEPQEEKALRILPYWIFPDKKFDMIVNQDSLPEIGEEIVKDYLGKIKNCSRYFLSINHEHQAPLFPGSKHRNLVIPRLIHEVGGFTRTYRFPFWLRKGYVEELYEVEQ</sequence>
<dbReference type="NCBIfam" id="TIGR04371">
    <property type="entry name" value="methyltran_NanM"/>
    <property type="match status" value="1"/>
</dbReference>
<name>A0A2H0ULH5_9BACT</name>
<comment type="caution">
    <text evidence="1">The sequence shown here is derived from an EMBL/GenBank/DDBJ whole genome shotgun (WGS) entry which is preliminary data.</text>
</comment>
<accession>A0A2H0ULH5</accession>
<dbReference type="EMBL" id="PFBD01000012">
    <property type="protein sequence ID" value="PIR87264.1"/>
    <property type="molecule type" value="Genomic_DNA"/>
</dbReference>
<reference evidence="2" key="1">
    <citation type="submission" date="2017-09" db="EMBL/GenBank/DDBJ databases">
        <title>Depth-based differentiation of microbial function through sediment-hosted aquifers and enrichment of novel symbionts in the deep terrestrial subsurface.</title>
        <authorList>
            <person name="Probst A.J."/>
            <person name="Ladd B."/>
            <person name="Jarett J.K."/>
            <person name="Geller-Mcgrath D.E."/>
            <person name="Sieber C.M.K."/>
            <person name="Emerson J.B."/>
            <person name="Anantharaman K."/>
            <person name="Thomas B.C."/>
            <person name="Malmstrom R."/>
            <person name="Stieglmeier M."/>
            <person name="Klingl A."/>
            <person name="Woyke T."/>
            <person name="Ryan C.M."/>
            <person name="Banfield J.F."/>
        </authorList>
    </citation>
    <scope>NUCLEOTIDE SEQUENCE [LARGE SCALE GENOMIC DNA]</scope>
</reference>
<proteinExistence type="predicted"/>
<dbReference type="AlphaFoldDB" id="A0A2H0ULH5"/>
<evidence type="ECO:0000313" key="2">
    <source>
        <dbReference type="Proteomes" id="UP000229526"/>
    </source>
</evidence>
<protein>
    <recommendedName>
        <fullName evidence="3">Sugar O-methyltransferase</fullName>
    </recommendedName>
</protein>